<dbReference type="SUPFAM" id="SSF53098">
    <property type="entry name" value="Ribonuclease H-like"/>
    <property type="match status" value="1"/>
</dbReference>
<dbReference type="InterPro" id="IPR012337">
    <property type="entry name" value="RNaseH-like_sf"/>
</dbReference>
<dbReference type="EMBL" id="GDRN01104234">
    <property type="protein sequence ID" value="JAI57955.1"/>
    <property type="molecule type" value="Transcribed_RNA"/>
</dbReference>
<organism evidence="1">
    <name type="scientific">Scylla olivacea</name>
    <name type="common">Orange mud crab</name>
    <name type="synonym">Cancer olivacea</name>
    <dbReference type="NCBI Taxonomy" id="85551"/>
    <lineage>
        <taxon>Eukaryota</taxon>
        <taxon>Metazoa</taxon>
        <taxon>Ecdysozoa</taxon>
        <taxon>Arthropoda</taxon>
        <taxon>Crustacea</taxon>
        <taxon>Multicrustacea</taxon>
        <taxon>Malacostraca</taxon>
        <taxon>Eumalacostraca</taxon>
        <taxon>Eucarida</taxon>
        <taxon>Decapoda</taxon>
        <taxon>Pleocyemata</taxon>
        <taxon>Brachyura</taxon>
        <taxon>Eubrachyura</taxon>
        <taxon>Portunoidea</taxon>
        <taxon>Portunidae</taxon>
        <taxon>Portuninae</taxon>
        <taxon>Scylla</taxon>
    </lineage>
</organism>
<dbReference type="AlphaFoldDB" id="A0A0P4VRN6"/>
<sequence length="274" mass="30473">MHAKSLKHHRAPDQIKGYTSVSSFFTGGLREMKIFDIRWSVAMACHAAITATDHLGEIINESSRKTDILHGMKHHGTKCSNILTNVVHPCLHDSVIKDIQQASLSLIADESTDVSVTKHSCMCVRYFKEDIPSVVTKFLTLLPVTSCTASSLFSDIKLHFDAHSIPMSHVIGLGTGGASNWCGPHNSVYTKIREHASHCVLVKCICHSLSLCGKDAFGELPSNLSFLLSEIAKWFKFSSLRRSDYDKLFPVMNANIPNLHPTKFTRVRQRQGGW</sequence>
<dbReference type="PANTHER" id="PTHR37162">
    <property type="entry name" value="HAT FAMILY DIMERISATION DOMAINCONTAINING PROTEIN-RELATED"/>
    <property type="match status" value="1"/>
</dbReference>
<reference evidence="1" key="1">
    <citation type="submission" date="2015-09" db="EMBL/GenBank/DDBJ databases">
        <title>Scylla olivacea transcriptome.</title>
        <authorList>
            <person name="Ikhwanuddin M."/>
        </authorList>
    </citation>
    <scope>NUCLEOTIDE SEQUENCE</scope>
</reference>
<evidence type="ECO:0000313" key="1">
    <source>
        <dbReference type="EMBL" id="JAI57955.1"/>
    </source>
</evidence>
<name>A0A0P4VRN6_SCYOL</name>
<accession>A0A0P4VRN6</accession>
<proteinExistence type="predicted"/>
<dbReference type="PANTHER" id="PTHR37162:SF1">
    <property type="entry name" value="BED-TYPE DOMAIN-CONTAINING PROTEIN"/>
    <property type="match status" value="1"/>
</dbReference>
<protein>
    <submittedName>
        <fullName evidence="1">Uncharacterized protein</fullName>
    </submittedName>
</protein>